<feature type="compositionally biased region" description="Basic and acidic residues" evidence="8">
    <location>
        <begin position="421"/>
        <end position="431"/>
    </location>
</feature>
<dbReference type="PROSITE" id="PS50102">
    <property type="entry name" value="RRM"/>
    <property type="match status" value="1"/>
</dbReference>
<evidence type="ECO:0000256" key="4">
    <source>
        <dbReference type="ARBA" id="ARBA00022833"/>
    </source>
</evidence>
<dbReference type="SUPFAM" id="SSF54928">
    <property type="entry name" value="RNA-binding domain, RBD"/>
    <property type="match status" value="1"/>
</dbReference>
<dbReference type="PRINTS" id="PR01848">
    <property type="entry name" value="U2AUXFACTOR"/>
</dbReference>
<reference evidence="11" key="1">
    <citation type="journal article" date="2021" name="Cell">
        <title>Tracing the genetic footprints of vertebrate landing in non-teleost ray-finned fishes.</title>
        <authorList>
            <person name="Bi X."/>
            <person name="Wang K."/>
            <person name="Yang L."/>
            <person name="Pan H."/>
            <person name="Jiang H."/>
            <person name="Wei Q."/>
            <person name="Fang M."/>
            <person name="Yu H."/>
            <person name="Zhu C."/>
            <person name="Cai Y."/>
            <person name="He Y."/>
            <person name="Gan X."/>
            <person name="Zeng H."/>
            <person name="Yu D."/>
            <person name="Zhu Y."/>
            <person name="Jiang H."/>
            <person name="Qiu Q."/>
            <person name="Yang H."/>
            <person name="Zhang Y.E."/>
            <person name="Wang W."/>
            <person name="Zhu M."/>
            <person name="He S."/>
            <person name="Zhang G."/>
        </authorList>
    </citation>
    <scope>NUCLEOTIDE SEQUENCE</scope>
    <source>
        <strain evidence="11">Pddl_001</strain>
    </source>
</reference>
<dbReference type="InterPro" id="IPR003954">
    <property type="entry name" value="RRM_euk-type"/>
</dbReference>
<feature type="domain" description="C3H1-type" evidence="10">
    <location>
        <begin position="363"/>
        <end position="390"/>
    </location>
</feature>
<feature type="compositionally biased region" description="Basic and acidic residues" evidence="8">
    <location>
        <begin position="629"/>
        <end position="651"/>
    </location>
</feature>
<dbReference type="SMART" id="SM00356">
    <property type="entry name" value="ZnF_C3H1"/>
    <property type="match status" value="2"/>
</dbReference>
<feature type="compositionally biased region" description="Basic and acidic residues" evidence="8">
    <location>
        <begin position="575"/>
        <end position="608"/>
    </location>
</feature>
<evidence type="ECO:0000256" key="7">
    <source>
        <dbReference type="PROSITE-ProRule" id="PRU00723"/>
    </source>
</evidence>
<dbReference type="PROSITE" id="PS50103">
    <property type="entry name" value="ZF_C3H1"/>
    <property type="match status" value="2"/>
</dbReference>
<proteinExistence type="predicted"/>
<feature type="region of interest" description="Disordered" evidence="8">
    <location>
        <begin position="406"/>
        <end position="651"/>
    </location>
</feature>
<feature type="region of interest" description="Disordered" evidence="8">
    <location>
        <begin position="92"/>
        <end position="122"/>
    </location>
</feature>
<feature type="zinc finger region" description="C3H1-type" evidence="7">
    <location>
        <begin position="223"/>
        <end position="251"/>
    </location>
</feature>
<feature type="non-terminal residue" evidence="11">
    <location>
        <position position="651"/>
    </location>
</feature>
<evidence type="ECO:0000259" key="9">
    <source>
        <dbReference type="PROSITE" id="PS50102"/>
    </source>
</evidence>
<evidence type="ECO:0000256" key="2">
    <source>
        <dbReference type="ARBA" id="ARBA00022737"/>
    </source>
</evidence>
<dbReference type="EMBL" id="JAAWVQ010091039">
    <property type="protein sequence ID" value="MBN3279591.1"/>
    <property type="molecule type" value="Genomic_DNA"/>
</dbReference>
<dbReference type="Proteomes" id="UP001166093">
    <property type="component" value="Unassembled WGS sequence"/>
</dbReference>
<evidence type="ECO:0000313" key="12">
    <source>
        <dbReference type="Proteomes" id="UP001166093"/>
    </source>
</evidence>
<evidence type="ECO:0000256" key="1">
    <source>
        <dbReference type="ARBA" id="ARBA00022723"/>
    </source>
</evidence>
<feature type="compositionally biased region" description="Basic and acidic residues" evidence="8">
    <location>
        <begin position="549"/>
        <end position="558"/>
    </location>
</feature>
<feature type="compositionally biased region" description="Basic residues" evidence="8">
    <location>
        <begin position="481"/>
        <end position="517"/>
    </location>
</feature>
<dbReference type="InterPro" id="IPR035979">
    <property type="entry name" value="RBD_domain_sf"/>
</dbReference>
<feature type="compositionally biased region" description="Acidic residues" evidence="8">
    <location>
        <begin position="101"/>
        <end position="117"/>
    </location>
</feature>
<keyword evidence="1 7" id="KW-0479">Metal-binding</keyword>
<feature type="domain" description="C3H1-type" evidence="10">
    <location>
        <begin position="223"/>
        <end position="251"/>
    </location>
</feature>
<evidence type="ECO:0000256" key="8">
    <source>
        <dbReference type="SAM" id="MobiDB-lite"/>
    </source>
</evidence>
<keyword evidence="4 7" id="KW-0862">Zinc</keyword>
<dbReference type="SMART" id="SM00361">
    <property type="entry name" value="RRM_1"/>
    <property type="match status" value="1"/>
</dbReference>
<feature type="compositionally biased region" description="Basic residues" evidence="8">
    <location>
        <begin position="559"/>
        <end position="574"/>
    </location>
</feature>
<dbReference type="InterPro" id="IPR012677">
    <property type="entry name" value="Nucleotide-bd_a/b_plait_sf"/>
</dbReference>
<dbReference type="CDD" id="cd12540">
    <property type="entry name" value="RRM_U2AFBPL"/>
    <property type="match status" value="1"/>
</dbReference>
<sequence length="651" mass="76853">MANHPGFWKRAGPPDPGIGLALFLASFTSCKEHCILLSFYDLLFSFNEARYYECQNANCDEAHDDTKYNQPNSHKQFRAALKKERRKKKRQAFAKLRDAELPEEEGEEDTLQDDELEEERRAEEERQRLHLEWIEKEKIAQEEFRLRREKEEAARLKREEEEWRIKEEWEEQQKKEQHEKEMKQQEKRDREEAVQKMLDQAESQLENSGTWHNPEAPVDYGTEKDRANCPFYLKTGACRFGDRCSRKHAHPASSPTLMIRGMFVSFGIEQSRRDDYDTDASLEYSEEEVHQQFLDFYEDVLPEFKSVGKVLQFKVSCNFEPHLRGNVYIQFQTDDECREAFMRFNGRYYAGRQLQCEFCPVTRWKTAICGLFDRQKCPRGKHCNFLHVYRNPDNQFWEADRDFHMSPDRSSQYSGGCSPESSRRRNGESNRRGGNRSRSRERLRSQRSRSRSKERGRSRAERSRSKERRRSNSRERFSTKRERRSRNRSRRRSKSRDKKRSKSPRESRKRNRSRSKSHNGGGGDGDGRSCSKGRSPSQIEIRKARSRSRSSERIDCKSPRHKHSKKKKQKKDKKKNQSPDKKQSPDSLKKHSEDDKNSPPSPVEKDCLIEDGTQQDIPSVGKNSGTVLESDHALESPENQREEDNVHQCKT</sequence>
<feature type="region of interest" description="Disordered" evidence="8">
    <location>
        <begin position="169"/>
        <end position="193"/>
    </location>
</feature>
<feature type="non-terminal residue" evidence="11">
    <location>
        <position position="1"/>
    </location>
</feature>
<feature type="compositionally biased region" description="Basic and acidic residues" evidence="8">
    <location>
        <begin position="451"/>
        <end position="480"/>
    </location>
</feature>
<feature type="compositionally biased region" description="Polar residues" evidence="8">
    <location>
        <begin position="612"/>
        <end position="627"/>
    </location>
</feature>
<organism evidence="11 12">
    <name type="scientific">Polyodon spathula</name>
    <name type="common">North American paddlefish</name>
    <name type="synonym">Squalus spathula</name>
    <dbReference type="NCBI Taxonomy" id="7913"/>
    <lineage>
        <taxon>Eukaryota</taxon>
        <taxon>Metazoa</taxon>
        <taxon>Chordata</taxon>
        <taxon>Craniata</taxon>
        <taxon>Vertebrata</taxon>
        <taxon>Euteleostomi</taxon>
        <taxon>Actinopterygii</taxon>
        <taxon>Chondrostei</taxon>
        <taxon>Acipenseriformes</taxon>
        <taxon>Polyodontidae</taxon>
        <taxon>Polyodon</taxon>
    </lineage>
</organism>
<dbReference type="InterPro" id="IPR009145">
    <property type="entry name" value="U2AF_small"/>
</dbReference>
<dbReference type="Gene3D" id="2.30.30.1190">
    <property type="match status" value="1"/>
</dbReference>
<keyword evidence="5 6" id="KW-0694">RNA-binding</keyword>
<dbReference type="Pfam" id="PF00642">
    <property type="entry name" value="zf-CCCH"/>
    <property type="match status" value="1"/>
</dbReference>
<gene>
    <name evidence="11" type="primary">Zrsr2_0</name>
    <name evidence="11" type="ORF">GTO93_0010999</name>
</gene>
<name>A0ABS2Y083_POLSP</name>
<dbReference type="InterPro" id="IPR000504">
    <property type="entry name" value="RRM_dom"/>
</dbReference>
<feature type="domain" description="RRM" evidence="9">
    <location>
        <begin position="255"/>
        <end position="361"/>
    </location>
</feature>
<dbReference type="PANTHER" id="PTHR12620">
    <property type="entry name" value="U2 SNRNP AUXILIARY FACTOR, SMALL SUBUNIT"/>
    <property type="match status" value="1"/>
</dbReference>
<keyword evidence="12" id="KW-1185">Reference proteome</keyword>
<dbReference type="InterPro" id="IPR000571">
    <property type="entry name" value="Znf_CCCH"/>
</dbReference>
<comment type="caution">
    <text evidence="11">The sequence shown here is derived from an EMBL/GenBank/DDBJ whole genome shotgun (WGS) entry which is preliminary data.</text>
</comment>
<dbReference type="Gene3D" id="3.30.70.330">
    <property type="match status" value="1"/>
</dbReference>
<evidence type="ECO:0000259" key="10">
    <source>
        <dbReference type="PROSITE" id="PS50103"/>
    </source>
</evidence>
<keyword evidence="3 7" id="KW-0863">Zinc-finger</keyword>
<evidence type="ECO:0000256" key="3">
    <source>
        <dbReference type="ARBA" id="ARBA00022771"/>
    </source>
</evidence>
<evidence type="ECO:0000313" key="11">
    <source>
        <dbReference type="EMBL" id="MBN3279591.1"/>
    </source>
</evidence>
<feature type="zinc finger region" description="C3H1-type" evidence="7">
    <location>
        <begin position="363"/>
        <end position="390"/>
    </location>
</feature>
<protein>
    <submittedName>
        <fullName evidence="11">U2AFM protein</fullName>
    </submittedName>
</protein>
<keyword evidence="2" id="KW-0677">Repeat</keyword>
<evidence type="ECO:0000256" key="6">
    <source>
        <dbReference type="PROSITE-ProRule" id="PRU00176"/>
    </source>
</evidence>
<evidence type="ECO:0000256" key="5">
    <source>
        <dbReference type="ARBA" id="ARBA00022884"/>
    </source>
</evidence>
<accession>A0ABS2Y083</accession>